<reference evidence="2" key="5">
    <citation type="submission" date="2025-09" db="UniProtKB">
        <authorList>
            <consortium name="Ensembl"/>
        </authorList>
    </citation>
    <scope>IDENTIFICATION</scope>
</reference>
<evidence type="ECO:0000313" key="2">
    <source>
        <dbReference type="Ensembl" id="ENSCMIP00000002186.1"/>
    </source>
</evidence>
<protein>
    <submittedName>
        <fullName evidence="2">Uncharacterized protein</fullName>
    </submittedName>
</protein>
<feature type="transmembrane region" description="Helical" evidence="1">
    <location>
        <begin position="21"/>
        <end position="43"/>
    </location>
</feature>
<keyword evidence="3" id="KW-1185">Reference proteome</keyword>
<reference evidence="3" key="1">
    <citation type="journal article" date="2006" name="Science">
        <title>Ancient noncoding elements conserved in the human genome.</title>
        <authorList>
            <person name="Venkatesh B."/>
            <person name="Kirkness E.F."/>
            <person name="Loh Y.H."/>
            <person name="Halpern A.L."/>
            <person name="Lee A.P."/>
            <person name="Johnson J."/>
            <person name="Dandona N."/>
            <person name="Viswanathan L.D."/>
            <person name="Tay A."/>
            <person name="Venter J.C."/>
            <person name="Strausberg R.L."/>
            <person name="Brenner S."/>
        </authorList>
    </citation>
    <scope>NUCLEOTIDE SEQUENCE [LARGE SCALE GENOMIC DNA]</scope>
</reference>
<name>A0A4W3GFN2_CALMI</name>
<dbReference type="Ensembl" id="ENSCMIT00000002267.1">
    <property type="protein sequence ID" value="ENSCMIP00000002186.1"/>
    <property type="gene ID" value="ENSCMIG00000001320.1"/>
</dbReference>
<keyword evidence="1" id="KW-0812">Transmembrane</keyword>
<accession>A0A4W3GFN2</accession>
<reference evidence="3" key="3">
    <citation type="journal article" date="2014" name="Nature">
        <title>Elephant shark genome provides unique insights into gnathostome evolution.</title>
        <authorList>
            <consortium name="International Elephant Shark Genome Sequencing Consortium"/>
            <person name="Venkatesh B."/>
            <person name="Lee A.P."/>
            <person name="Ravi V."/>
            <person name="Maurya A.K."/>
            <person name="Lian M.M."/>
            <person name="Swann J.B."/>
            <person name="Ohta Y."/>
            <person name="Flajnik M.F."/>
            <person name="Sutoh Y."/>
            <person name="Kasahara M."/>
            <person name="Hoon S."/>
            <person name="Gangu V."/>
            <person name="Roy S.W."/>
            <person name="Irimia M."/>
            <person name="Korzh V."/>
            <person name="Kondrychyn I."/>
            <person name="Lim Z.W."/>
            <person name="Tay B.H."/>
            <person name="Tohari S."/>
            <person name="Kong K.W."/>
            <person name="Ho S."/>
            <person name="Lorente-Galdos B."/>
            <person name="Quilez J."/>
            <person name="Marques-Bonet T."/>
            <person name="Raney B.J."/>
            <person name="Ingham P.W."/>
            <person name="Tay A."/>
            <person name="Hillier L.W."/>
            <person name="Minx P."/>
            <person name="Boehm T."/>
            <person name="Wilson R.K."/>
            <person name="Brenner S."/>
            <person name="Warren W.C."/>
        </authorList>
    </citation>
    <scope>NUCLEOTIDE SEQUENCE [LARGE SCALE GENOMIC DNA]</scope>
</reference>
<keyword evidence="1" id="KW-0472">Membrane</keyword>
<organism evidence="2 3">
    <name type="scientific">Callorhinchus milii</name>
    <name type="common">Ghost shark</name>
    <dbReference type="NCBI Taxonomy" id="7868"/>
    <lineage>
        <taxon>Eukaryota</taxon>
        <taxon>Metazoa</taxon>
        <taxon>Chordata</taxon>
        <taxon>Craniata</taxon>
        <taxon>Vertebrata</taxon>
        <taxon>Chondrichthyes</taxon>
        <taxon>Holocephali</taxon>
        <taxon>Chimaeriformes</taxon>
        <taxon>Callorhinchidae</taxon>
        <taxon>Callorhinchus</taxon>
    </lineage>
</organism>
<evidence type="ECO:0000313" key="3">
    <source>
        <dbReference type="Proteomes" id="UP000314986"/>
    </source>
</evidence>
<proteinExistence type="predicted"/>
<sequence>MLCRQKTLKEMRRRKSSRNNVICLSNIFIDYFVNATFFSRSIIDVCPFLRTICFQNIMVETSLELGLFLELRY</sequence>
<reference evidence="3" key="2">
    <citation type="journal article" date="2007" name="PLoS Biol.">
        <title>Survey sequencing and comparative analysis of the elephant shark (Callorhinchus milii) genome.</title>
        <authorList>
            <person name="Venkatesh B."/>
            <person name="Kirkness E.F."/>
            <person name="Loh Y.H."/>
            <person name="Halpern A.L."/>
            <person name="Lee A.P."/>
            <person name="Johnson J."/>
            <person name="Dandona N."/>
            <person name="Viswanathan L.D."/>
            <person name="Tay A."/>
            <person name="Venter J.C."/>
            <person name="Strausberg R.L."/>
            <person name="Brenner S."/>
        </authorList>
    </citation>
    <scope>NUCLEOTIDE SEQUENCE [LARGE SCALE GENOMIC DNA]</scope>
</reference>
<dbReference type="AlphaFoldDB" id="A0A4W3GFN2"/>
<dbReference type="InParanoid" id="A0A4W3GFN2"/>
<dbReference type="Proteomes" id="UP000314986">
    <property type="component" value="Unassembled WGS sequence"/>
</dbReference>
<keyword evidence="1" id="KW-1133">Transmembrane helix</keyword>
<reference evidence="2" key="4">
    <citation type="submission" date="2025-08" db="UniProtKB">
        <authorList>
            <consortium name="Ensembl"/>
        </authorList>
    </citation>
    <scope>IDENTIFICATION</scope>
</reference>
<evidence type="ECO:0000256" key="1">
    <source>
        <dbReference type="SAM" id="Phobius"/>
    </source>
</evidence>